<feature type="transmembrane region" description="Helical" evidence="10">
    <location>
        <begin position="133"/>
        <end position="151"/>
    </location>
</feature>
<evidence type="ECO:0000313" key="13">
    <source>
        <dbReference type="EMBL" id="GAA0859118.1"/>
    </source>
</evidence>
<dbReference type="InterPro" id="IPR050882">
    <property type="entry name" value="Prepilin_peptidase/N-MTase"/>
</dbReference>
<keyword evidence="9" id="KW-0645">Protease</keyword>
<keyword evidence="6 10" id="KW-1133">Transmembrane helix</keyword>
<comment type="caution">
    <text evidence="13">The sequence shown here is derived from an EMBL/GenBank/DDBJ whole genome shotgun (WGS) entry which is preliminary data.</text>
</comment>
<evidence type="ECO:0000256" key="8">
    <source>
        <dbReference type="RuleBase" id="RU003793"/>
    </source>
</evidence>
<dbReference type="Pfam" id="PF01478">
    <property type="entry name" value="Peptidase_A24"/>
    <property type="match status" value="1"/>
</dbReference>
<comment type="function">
    <text evidence="9">Plays an essential role in type IV pili and type II pseudopili formation by proteolytically removing the leader sequence from substrate proteins and subsequently monomethylating the alpha-amino group of the newly exposed N-terminal phenylalanine.</text>
</comment>
<feature type="transmembrane region" description="Helical" evidence="10">
    <location>
        <begin position="264"/>
        <end position="287"/>
    </location>
</feature>
<keyword evidence="14" id="KW-1185">Reference proteome</keyword>
<evidence type="ECO:0000256" key="10">
    <source>
        <dbReference type="SAM" id="Phobius"/>
    </source>
</evidence>
<dbReference type="RefSeq" id="WP_343861666.1">
    <property type="nucleotide sequence ID" value="NZ_BAAAFD010000010.1"/>
</dbReference>
<evidence type="ECO:0000256" key="7">
    <source>
        <dbReference type="ARBA" id="ARBA00023136"/>
    </source>
</evidence>
<evidence type="ECO:0000313" key="14">
    <source>
        <dbReference type="Proteomes" id="UP001500359"/>
    </source>
</evidence>
<dbReference type="InterPro" id="IPR010627">
    <property type="entry name" value="Prepilin_pept_A24_N"/>
</dbReference>
<name>A0ABN1LQQ2_9ALTE</name>
<proteinExistence type="inferred from homology"/>
<organism evidence="13 14">
    <name type="scientific">Aliiglaciecola litoralis</name>
    <dbReference type="NCBI Taxonomy" id="582857"/>
    <lineage>
        <taxon>Bacteria</taxon>
        <taxon>Pseudomonadati</taxon>
        <taxon>Pseudomonadota</taxon>
        <taxon>Gammaproteobacteria</taxon>
        <taxon>Alteromonadales</taxon>
        <taxon>Alteromonadaceae</taxon>
        <taxon>Aliiglaciecola</taxon>
    </lineage>
</organism>
<dbReference type="PRINTS" id="PR00864">
    <property type="entry name" value="PREPILNPTASE"/>
</dbReference>
<dbReference type="Proteomes" id="UP001500359">
    <property type="component" value="Unassembled WGS sequence"/>
</dbReference>
<evidence type="ECO:0000256" key="4">
    <source>
        <dbReference type="ARBA" id="ARBA00022519"/>
    </source>
</evidence>
<dbReference type="EC" id="2.1.1.-" evidence="9"/>
<feature type="domain" description="Prepilin type IV endopeptidase peptidase" evidence="11">
    <location>
        <begin position="140"/>
        <end position="248"/>
    </location>
</feature>
<dbReference type="EC" id="3.4.23.43" evidence="9"/>
<feature type="transmembrane region" description="Helical" evidence="10">
    <location>
        <begin position="163"/>
        <end position="180"/>
    </location>
</feature>
<evidence type="ECO:0000256" key="5">
    <source>
        <dbReference type="ARBA" id="ARBA00022692"/>
    </source>
</evidence>
<feature type="transmembrane region" description="Helical" evidence="10">
    <location>
        <begin position="12"/>
        <end position="37"/>
    </location>
</feature>
<comment type="catalytic activity">
    <reaction evidence="9">
        <text>Typically cleaves a -Gly-|-Phe- bond to release an N-terminal, basic peptide of 5-8 residues from type IV prepilin, and then N-methylates the new N-terminal amino group, the methyl donor being S-adenosyl-L-methionine.</text>
        <dbReference type="EC" id="3.4.23.43"/>
    </reaction>
</comment>
<evidence type="ECO:0000256" key="1">
    <source>
        <dbReference type="ARBA" id="ARBA00004429"/>
    </source>
</evidence>
<evidence type="ECO:0000256" key="9">
    <source>
        <dbReference type="RuleBase" id="RU003794"/>
    </source>
</evidence>
<protein>
    <recommendedName>
        <fullName evidence="9">Prepilin leader peptidase/N-methyltransferase</fullName>
        <ecNumber evidence="9">2.1.1.-</ecNumber>
        <ecNumber evidence="9">3.4.23.43</ecNumber>
    </recommendedName>
</protein>
<dbReference type="Pfam" id="PF06750">
    <property type="entry name" value="A24_N_bact"/>
    <property type="match status" value="1"/>
</dbReference>
<comment type="similarity">
    <text evidence="2 8">Belongs to the peptidase A24 family.</text>
</comment>
<keyword evidence="4" id="KW-0997">Cell inner membrane</keyword>
<feature type="transmembrane region" description="Helical" evidence="10">
    <location>
        <begin position="186"/>
        <end position="207"/>
    </location>
</feature>
<dbReference type="Gene3D" id="1.20.120.1220">
    <property type="match status" value="1"/>
</dbReference>
<dbReference type="InterPro" id="IPR014032">
    <property type="entry name" value="Peptidase_A24A_bac"/>
</dbReference>
<evidence type="ECO:0000259" key="12">
    <source>
        <dbReference type="Pfam" id="PF06750"/>
    </source>
</evidence>
<sequence>MPAIFYLFAESPLFFLSFVFIISLLVGSFLNVVIYRLPIMMEREWKQMYQDYFNPEQASAKPVDTFNLVKPDSTCPKCQHKIRAWENIPVLSWLFLKGKCSQCKNPISFRYPAVEFLTAFASTIIAWHFGFGWQAAMAVVLTWSLVALIFIDIDKMLLPDQITLPLLWLGLLLSVFNVFVPAHDAIIGAAAGYLSLWSVYWLFKLATGKEGMGFGDFKLLAALGAWIGWQHLAIIILLSSFVGAIIGISMLLVKGKDKGTHIPFGPYLAIAGWLTLIIGQDIADLYWQWAFA</sequence>
<comment type="subcellular location">
    <subcellularLocation>
        <location evidence="1">Cell inner membrane</location>
        <topology evidence="1">Multi-pass membrane protein</topology>
    </subcellularLocation>
    <subcellularLocation>
        <location evidence="9">Cell membrane</location>
        <topology evidence="9">Multi-pass membrane protein</topology>
    </subcellularLocation>
</comment>
<keyword evidence="9" id="KW-0378">Hydrolase</keyword>
<evidence type="ECO:0000256" key="2">
    <source>
        <dbReference type="ARBA" id="ARBA00005801"/>
    </source>
</evidence>
<keyword evidence="5 9" id="KW-0812">Transmembrane</keyword>
<feature type="domain" description="Prepilin peptidase A24 N-terminal" evidence="12">
    <location>
        <begin position="21"/>
        <end position="129"/>
    </location>
</feature>
<keyword evidence="9" id="KW-0489">Methyltransferase</keyword>
<dbReference type="EMBL" id="BAAAFD010000010">
    <property type="protein sequence ID" value="GAA0859118.1"/>
    <property type="molecule type" value="Genomic_DNA"/>
</dbReference>
<evidence type="ECO:0000259" key="11">
    <source>
        <dbReference type="Pfam" id="PF01478"/>
    </source>
</evidence>
<dbReference type="PANTHER" id="PTHR30487">
    <property type="entry name" value="TYPE 4 PREPILIN-LIKE PROTEINS LEADER PEPTIDE-PROCESSING ENZYME"/>
    <property type="match status" value="1"/>
</dbReference>
<gene>
    <name evidence="13" type="ORF">GCM10009114_31370</name>
</gene>
<accession>A0ABN1LQQ2</accession>
<keyword evidence="9" id="KW-0808">Transferase</keyword>
<keyword evidence="3" id="KW-1003">Cell membrane</keyword>
<reference evidence="13 14" key="1">
    <citation type="journal article" date="2019" name="Int. J. Syst. Evol. Microbiol.">
        <title>The Global Catalogue of Microorganisms (GCM) 10K type strain sequencing project: providing services to taxonomists for standard genome sequencing and annotation.</title>
        <authorList>
            <consortium name="The Broad Institute Genomics Platform"/>
            <consortium name="The Broad Institute Genome Sequencing Center for Infectious Disease"/>
            <person name="Wu L."/>
            <person name="Ma J."/>
        </authorList>
    </citation>
    <scope>NUCLEOTIDE SEQUENCE [LARGE SCALE GENOMIC DNA]</scope>
    <source>
        <strain evidence="13 14">JCM 15896</strain>
    </source>
</reference>
<keyword evidence="9" id="KW-0511">Multifunctional enzyme</keyword>
<evidence type="ECO:0000256" key="3">
    <source>
        <dbReference type="ARBA" id="ARBA00022475"/>
    </source>
</evidence>
<dbReference type="InterPro" id="IPR000045">
    <property type="entry name" value="Prepilin_IV_endopep_pep"/>
</dbReference>
<evidence type="ECO:0000256" key="6">
    <source>
        <dbReference type="ARBA" id="ARBA00022989"/>
    </source>
</evidence>
<dbReference type="PANTHER" id="PTHR30487:SF0">
    <property type="entry name" value="PREPILIN LEADER PEPTIDASE_N-METHYLTRANSFERASE-RELATED"/>
    <property type="match status" value="1"/>
</dbReference>
<feature type="transmembrane region" description="Helical" evidence="10">
    <location>
        <begin position="219"/>
        <end position="252"/>
    </location>
</feature>
<keyword evidence="7 10" id="KW-0472">Membrane</keyword>